<accession>A0AAV1SJD0</accession>
<name>A0AAV1SJD0_9ROSI</name>
<dbReference type="AlphaFoldDB" id="A0AAV1SJD0"/>
<dbReference type="Proteomes" id="UP001314170">
    <property type="component" value="Unassembled WGS sequence"/>
</dbReference>
<dbReference type="InterPro" id="IPR003609">
    <property type="entry name" value="Pan_app"/>
</dbReference>
<dbReference type="PROSITE" id="PS50948">
    <property type="entry name" value="PAN"/>
    <property type="match status" value="1"/>
</dbReference>
<proteinExistence type="predicted"/>
<comment type="caution">
    <text evidence="2">The sequence shown here is derived from an EMBL/GenBank/DDBJ whole genome shotgun (WGS) entry which is preliminary data.</text>
</comment>
<keyword evidence="3" id="KW-1185">Reference proteome</keyword>
<gene>
    <name evidence="2" type="ORF">DCAF_LOCUS23521</name>
</gene>
<evidence type="ECO:0000259" key="1">
    <source>
        <dbReference type="PROSITE" id="PS50948"/>
    </source>
</evidence>
<dbReference type="CDD" id="cd01098">
    <property type="entry name" value="PAN_AP_plant"/>
    <property type="match status" value="1"/>
</dbReference>
<dbReference type="PANTHER" id="PTHR32444">
    <property type="entry name" value="BULB-TYPE LECTIN DOMAIN-CONTAINING PROTEIN"/>
    <property type="match status" value="1"/>
</dbReference>
<evidence type="ECO:0000313" key="3">
    <source>
        <dbReference type="Proteomes" id="UP001314170"/>
    </source>
</evidence>
<sequence length="255" mass="28229">MYRCSCLPGYEPKNPWDWLQRDGLGGCVRKRQESSTVCGHGEGFVKVEIKLLCDTSAAVWLDMSMSRADCEQECKQNCSCSAYAGVDVPGKGSGCLTWYGGLIDTVQSDRNDIYDLYVRVDVLELAEYAIKSNGSHEWKEMLAMLVPSVASAWFVISLCAYFCVGRGGKENQESALVANELQESRNDADLEFFKHSTISAVIHLGRSASMTIRSNVDQINLLSLEMIVKRRGIEDLSARVVRETTGSSTTLKPLD</sequence>
<evidence type="ECO:0000313" key="2">
    <source>
        <dbReference type="EMBL" id="CAK7350777.1"/>
    </source>
</evidence>
<dbReference type="Pfam" id="PF08276">
    <property type="entry name" value="PAN_2"/>
    <property type="match status" value="1"/>
</dbReference>
<dbReference type="SMART" id="SM00473">
    <property type="entry name" value="PAN_AP"/>
    <property type="match status" value="1"/>
</dbReference>
<reference evidence="2 3" key="1">
    <citation type="submission" date="2024-01" db="EMBL/GenBank/DDBJ databases">
        <authorList>
            <person name="Waweru B."/>
        </authorList>
    </citation>
    <scope>NUCLEOTIDE SEQUENCE [LARGE SCALE GENOMIC DNA]</scope>
</reference>
<dbReference type="PANTHER" id="PTHR32444:SF130">
    <property type="entry name" value="RECEPTOR-LIKE SERINE_THREONINE-PROTEIN KINASE"/>
    <property type="match status" value="1"/>
</dbReference>
<protein>
    <recommendedName>
        <fullName evidence="1">Apple domain-containing protein</fullName>
    </recommendedName>
</protein>
<organism evidence="2 3">
    <name type="scientific">Dovyalis caffra</name>
    <dbReference type="NCBI Taxonomy" id="77055"/>
    <lineage>
        <taxon>Eukaryota</taxon>
        <taxon>Viridiplantae</taxon>
        <taxon>Streptophyta</taxon>
        <taxon>Embryophyta</taxon>
        <taxon>Tracheophyta</taxon>
        <taxon>Spermatophyta</taxon>
        <taxon>Magnoliopsida</taxon>
        <taxon>eudicotyledons</taxon>
        <taxon>Gunneridae</taxon>
        <taxon>Pentapetalae</taxon>
        <taxon>rosids</taxon>
        <taxon>fabids</taxon>
        <taxon>Malpighiales</taxon>
        <taxon>Salicaceae</taxon>
        <taxon>Flacourtieae</taxon>
        <taxon>Dovyalis</taxon>
    </lineage>
</organism>
<feature type="domain" description="Apple" evidence="1">
    <location>
        <begin position="38"/>
        <end position="121"/>
    </location>
</feature>
<dbReference type="EMBL" id="CAWUPB010001184">
    <property type="protein sequence ID" value="CAK7350777.1"/>
    <property type="molecule type" value="Genomic_DNA"/>
</dbReference>